<dbReference type="InterPro" id="IPR003615">
    <property type="entry name" value="HNH_nuc"/>
</dbReference>
<keyword evidence="3" id="KW-1185">Reference proteome</keyword>
<organism evidence="2 3">
    <name type="scientific">Eutypa lata (strain UCR-EL1)</name>
    <name type="common">Grapevine dieback disease fungus</name>
    <name type="synonym">Eutypa armeniacae</name>
    <dbReference type="NCBI Taxonomy" id="1287681"/>
    <lineage>
        <taxon>Eukaryota</taxon>
        <taxon>Fungi</taxon>
        <taxon>Dikarya</taxon>
        <taxon>Ascomycota</taxon>
        <taxon>Pezizomycotina</taxon>
        <taxon>Sordariomycetes</taxon>
        <taxon>Xylariomycetidae</taxon>
        <taxon>Xylariales</taxon>
        <taxon>Diatrypaceae</taxon>
        <taxon>Eutypa</taxon>
    </lineage>
</organism>
<gene>
    <name evidence="2" type="ORF">UCREL1_8016</name>
</gene>
<dbReference type="OMA" id="WLNCEPR"/>
<evidence type="ECO:0000313" key="2">
    <source>
        <dbReference type="EMBL" id="EMR65033.1"/>
    </source>
</evidence>
<dbReference type="KEGG" id="ela:UCREL1_8016"/>
<reference evidence="3" key="1">
    <citation type="journal article" date="2013" name="Genome Announc.">
        <title>Draft genome sequence of the grapevine dieback fungus Eutypa lata UCR-EL1.</title>
        <authorList>
            <person name="Blanco-Ulate B."/>
            <person name="Rolshausen P.E."/>
            <person name="Cantu D."/>
        </authorList>
    </citation>
    <scope>NUCLEOTIDE SEQUENCE [LARGE SCALE GENOMIC DNA]</scope>
    <source>
        <strain evidence="3">UCR-EL1</strain>
    </source>
</reference>
<feature type="domain" description="HNH nuclease" evidence="1">
    <location>
        <begin position="93"/>
        <end position="147"/>
    </location>
</feature>
<dbReference type="AlphaFoldDB" id="M7SL04"/>
<dbReference type="Pfam" id="PF13391">
    <property type="entry name" value="HNH_2"/>
    <property type="match status" value="1"/>
</dbReference>
<dbReference type="HOGENOM" id="CLU_051391_0_0_1"/>
<protein>
    <recommendedName>
        <fullName evidence="1">HNH nuclease domain-containing protein</fullName>
    </recommendedName>
</protein>
<accession>M7SL04</accession>
<proteinExistence type="predicted"/>
<name>M7SL04_EUTLA</name>
<sequence>MRAARYERIIYQQQAERIEKGGPTKRTFQSTFTISQMVLGIQKARIGKRSRSEQLKFKNSLINFYDAATTNPQKHKVILSLHDSATGRELLKNAITAAHIVPHSLGGDMLQALFGANVEGELDTPYNGLLLETNVEKAMDDGAIAIVPDISDDPSTEEIAMWEAAEPKNYKWKIIDVDAEVLDEPLEIATEKSQPPMTIRDLNGQQLSFKNDMRPRARYLYFLFVVAHLRLAWRQDFRHGPSKVLQKQLGKGFWATKGRYLKRSFLLALAEEIGHDTDFAENIPIEPGDDNEPDETGVLGIAKLLQFPGTNEDDGEDEGSDE</sequence>
<dbReference type="OrthoDB" id="5386595at2759"/>
<dbReference type="Proteomes" id="UP000012174">
    <property type="component" value="Unassembled WGS sequence"/>
</dbReference>
<evidence type="ECO:0000313" key="3">
    <source>
        <dbReference type="Proteomes" id="UP000012174"/>
    </source>
</evidence>
<dbReference type="EMBL" id="KB706951">
    <property type="protein sequence ID" value="EMR65033.1"/>
    <property type="molecule type" value="Genomic_DNA"/>
</dbReference>
<evidence type="ECO:0000259" key="1">
    <source>
        <dbReference type="Pfam" id="PF13391"/>
    </source>
</evidence>
<dbReference type="eggNOG" id="ENOG502SR67">
    <property type="taxonomic scope" value="Eukaryota"/>
</dbReference>